<comment type="caution">
    <text evidence="1">The sequence shown here is derived from an EMBL/GenBank/DDBJ whole genome shotgun (WGS) entry which is preliminary data.</text>
</comment>
<reference evidence="1" key="1">
    <citation type="submission" date="2019-06" db="EMBL/GenBank/DDBJ databases">
        <authorList>
            <person name="Zheng W."/>
        </authorList>
    </citation>
    <scope>NUCLEOTIDE SEQUENCE</scope>
    <source>
        <strain evidence="1">QDHG01</strain>
    </source>
</reference>
<dbReference type="EMBL" id="RRYP01005450">
    <property type="protein sequence ID" value="TNV82027.1"/>
    <property type="molecule type" value="Genomic_DNA"/>
</dbReference>
<protein>
    <submittedName>
        <fullName evidence="1">Uncharacterized protein</fullName>
    </submittedName>
</protein>
<accession>A0A8J8NU47</accession>
<organism evidence="1 2">
    <name type="scientific">Halteria grandinella</name>
    <dbReference type="NCBI Taxonomy" id="5974"/>
    <lineage>
        <taxon>Eukaryota</taxon>
        <taxon>Sar</taxon>
        <taxon>Alveolata</taxon>
        <taxon>Ciliophora</taxon>
        <taxon>Intramacronucleata</taxon>
        <taxon>Spirotrichea</taxon>
        <taxon>Stichotrichia</taxon>
        <taxon>Sporadotrichida</taxon>
        <taxon>Halteriidae</taxon>
        <taxon>Halteria</taxon>
    </lineage>
</organism>
<proteinExistence type="predicted"/>
<dbReference type="AlphaFoldDB" id="A0A8J8NU47"/>
<sequence length="84" mass="9507">MELSIVKGFMIQCLASLNVSKACSISAVNDSTSNLSLARLIPFFVIAYTILQNPCKSSQLKKRTVRMPPLRGRRYFRIYATYSK</sequence>
<keyword evidence="2" id="KW-1185">Reference proteome</keyword>
<dbReference type="Proteomes" id="UP000785679">
    <property type="component" value="Unassembled WGS sequence"/>
</dbReference>
<evidence type="ECO:0000313" key="2">
    <source>
        <dbReference type="Proteomes" id="UP000785679"/>
    </source>
</evidence>
<name>A0A8J8NU47_HALGN</name>
<evidence type="ECO:0000313" key="1">
    <source>
        <dbReference type="EMBL" id="TNV82027.1"/>
    </source>
</evidence>
<gene>
    <name evidence="1" type="ORF">FGO68_gene9643</name>
</gene>